<keyword evidence="2" id="KW-0378">Hydrolase</keyword>
<evidence type="ECO:0000313" key="5">
    <source>
        <dbReference type="EMBL" id="MBM3274482.1"/>
    </source>
</evidence>
<dbReference type="Pfam" id="PF01546">
    <property type="entry name" value="Peptidase_M20"/>
    <property type="match status" value="1"/>
</dbReference>
<protein>
    <submittedName>
        <fullName evidence="5">Amidohydrolase</fullName>
    </submittedName>
</protein>
<dbReference type="SUPFAM" id="SSF55031">
    <property type="entry name" value="Bacterial exopeptidase dimerisation domain"/>
    <property type="match status" value="1"/>
</dbReference>
<feature type="domain" description="Peptidase M20 dimerisation" evidence="4">
    <location>
        <begin position="214"/>
        <end position="306"/>
    </location>
</feature>
<dbReference type="InterPro" id="IPR011650">
    <property type="entry name" value="Peptidase_M20_dimer"/>
</dbReference>
<feature type="binding site" evidence="3">
    <location>
        <position position="128"/>
    </location>
    <ligand>
        <name>Mn(2+)</name>
        <dbReference type="ChEBI" id="CHEBI:29035"/>
        <label>2</label>
    </ligand>
</feature>
<dbReference type="CDD" id="cd03886">
    <property type="entry name" value="M20_Acy1"/>
    <property type="match status" value="1"/>
</dbReference>
<dbReference type="InterPro" id="IPR036264">
    <property type="entry name" value="Bact_exopeptidase_dim_dom"/>
</dbReference>
<dbReference type="Gene3D" id="3.40.630.10">
    <property type="entry name" value="Zn peptidases"/>
    <property type="match status" value="1"/>
</dbReference>
<evidence type="ECO:0000256" key="3">
    <source>
        <dbReference type="PIRSR" id="PIRSR005962-1"/>
    </source>
</evidence>
<dbReference type="GO" id="GO:0016787">
    <property type="term" value="F:hydrolase activity"/>
    <property type="evidence" value="ECO:0007669"/>
    <property type="project" value="UniProtKB-KW"/>
</dbReference>
<dbReference type="PANTHER" id="PTHR11014:SF63">
    <property type="entry name" value="METALLOPEPTIDASE, PUTATIVE (AFU_ORTHOLOGUE AFUA_6G09600)-RELATED"/>
    <property type="match status" value="1"/>
</dbReference>
<feature type="binding site" evidence="3">
    <location>
        <position position="130"/>
    </location>
    <ligand>
        <name>Mn(2+)</name>
        <dbReference type="ChEBI" id="CHEBI:29035"/>
        <label>2</label>
    </ligand>
</feature>
<comment type="cofactor">
    <cofactor evidence="3">
        <name>Mn(2+)</name>
        <dbReference type="ChEBI" id="CHEBI:29035"/>
    </cofactor>
    <text evidence="3">The Mn(2+) ion enhances activity.</text>
</comment>
<proteinExistence type="inferred from homology"/>
<organism evidence="5 6">
    <name type="scientific">Candidatus Tanganyikabacteria bacterium</name>
    <dbReference type="NCBI Taxonomy" id="2961651"/>
    <lineage>
        <taxon>Bacteria</taxon>
        <taxon>Bacillati</taxon>
        <taxon>Candidatus Sericytochromatia</taxon>
        <taxon>Candidatus Tanganyikabacteria</taxon>
    </lineage>
</organism>
<feature type="binding site" evidence="3">
    <location>
        <position position="164"/>
    </location>
    <ligand>
        <name>Mn(2+)</name>
        <dbReference type="ChEBI" id="CHEBI:29035"/>
        <label>2</label>
    </ligand>
</feature>
<evidence type="ECO:0000313" key="6">
    <source>
        <dbReference type="Proteomes" id="UP000703893"/>
    </source>
</evidence>
<comment type="caution">
    <text evidence="5">The sequence shown here is derived from an EMBL/GenBank/DDBJ whole genome shotgun (WGS) entry which is preliminary data.</text>
</comment>
<dbReference type="PIRSF" id="PIRSF005962">
    <property type="entry name" value="Pept_M20D_amidohydro"/>
    <property type="match status" value="1"/>
</dbReference>
<dbReference type="InterPro" id="IPR017439">
    <property type="entry name" value="Amidohydrolase"/>
</dbReference>
<accession>A0A937X567</accession>
<dbReference type="Pfam" id="PF07687">
    <property type="entry name" value="M20_dimer"/>
    <property type="match status" value="1"/>
</dbReference>
<evidence type="ECO:0000256" key="2">
    <source>
        <dbReference type="ARBA" id="ARBA00022801"/>
    </source>
</evidence>
<feature type="binding site" evidence="3">
    <location>
        <position position="190"/>
    </location>
    <ligand>
        <name>Mn(2+)</name>
        <dbReference type="ChEBI" id="CHEBI:29035"/>
        <label>2</label>
    </ligand>
</feature>
<dbReference type="EMBL" id="VGJX01000230">
    <property type="protein sequence ID" value="MBM3274482.1"/>
    <property type="molecule type" value="Genomic_DNA"/>
</dbReference>
<dbReference type="SUPFAM" id="SSF53187">
    <property type="entry name" value="Zn-dependent exopeptidases"/>
    <property type="match status" value="1"/>
</dbReference>
<dbReference type="AlphaFoldDB" id="A0A937X567"/>
<feature type="binding site" evidence="3">
    <location>
        <position position="389"/>
    </location>
    <ligand>
        <name>Mn(2+)</name>
        <dbReference type="ChEBI" id="CHEBI:29035"/>
        <label>2</label>
    </ligand>
</feature>
<gene>
    <name evidence="5" type="ORF">FJZ00_04980</name>
</gene>
<reference evidence="5 6" key="1">
    <citation type="submission" date="2019-03" db="EMBL/GenBank/DDBJ databases">
        <title>Lake Tanganyika Metagenome-Assembled Genomes (MAGs).</title>
        <authorList>
            <person name="Tran P."/>
        </authorList>
    </citation>
    <scope>NUCLEOTIDE SEQUENCE [LARGE SCALE GENOMIC DNA]</scope>
    <source>
        <strain evidence="5">K_DeepCast_65m_m2_236</strain>
    </source>
</reference>
<dbReference type="GO" id="GO:0046872">
    <property type="term" value="F:metal ion binding"/>
    <property type="evidence" value="ECO:0007669"/>
    <property type="project" value="UniProtKB-KW"/>
</dbReference>
<evidence type="ECO:0000259" key="4">
    <source>
        <dbReference type="Pfam" id="PF07687"/>
    </source>
</evidence>
<dbReference type="Gene3D" id="3.30.70.360">
    <property type="match status" value="1"/>
</dbReference>
<sequence length="420" mass="44750">MIAGVTSGPHPHAEPRPIPPVATILPQTDLARQASACKEALIARRRDFHMWPELSFDEIRTAGIIAEELTQLGLEVATGVAHTGVVGLLRGGKPGPTILVRADMDALPVQERNTHEWISKVPGVMHACGHDAHSAILLAAARTLAGLREDLPGNVKFIFQPAEEDEGGAKLMIEAGCLDDPQVEAALGFHVWAELPVGVVGIRPGPITASADEVIVTVEGKGGHGADPHLSVDAMVVAAHILTAVQTVVSRNVDPLEPVVISFGKVESGHGHNVIAHEAVLSGTVRTNSEAVRREIPGLLARLCEGVAASYGATCRVEYRHQYPVTVNDDRMSDLVRDSAAAVIGPDKVVEAEPTMGSEDIAYFFQRVPGCYFFLGASNEAAGIDKPHHHPQFDIDEACLPIGLQIVVRSVLDYLERNSA</sequence>
<name>A0A937X567_9BACT</name>
<evidence type="ECO:0000256" key="1">
    <source>
        <dbReference type="ARBA" id="ARBA00006153"/>
    </source>
</evidence>
<dbReference type="Proteomes" id="UP000703893">
    <property type="component" value="Unassembled WGS sequence"/>
</dbReference>
<dbReference type="InterPro" id="IPR002933">
    <property type="entry name" value="Peptidase_M20"/>
</dbReference>
<keyword evidence="3" id="KW-0464">Manganese</keyword>
<dbReference type="FunFam" id="3.30.70.360:FF:000014">
    <property type="entry name" value="N-acyl-L-amino acid amidohydrolase"/>
    <property type="match status" value="1"/>
</dbReference>
<dbReference type="PANTHER" id="PTHR11014">
    <property type="entry name" value="PEPTIDASE M20 FAMILY MEMBER"/>
    <property type="match status" value="1"/>
</dbReference>
<keyword evidence="3" id="KW-0479">Metal-binding</keyword>
<comment type="similarity">
    <text evidence="1">Belongs to the peptidase M20 family.</text>
</comment>
<dbReference type="NCBIfam" id="TIGR01891">
    <property type="entry name" value="amidohydrolases"/>
    <property type="match status" value="1"/>
</dbReference>